<proteinExistence type="predicted"/>
<name>A0A645DLM5_9ZZZZ</name>
<organism evidence="1">
    <name type="scientific">bioreactor metagenome</name>
    <dbReference type="NCBI Taxonomy" id="1076179"/>
    <lineage>
        <taxon>unclassified sequences</taxon>
        <taxon>metagenomes</taxon>
        <taxon>ecological metagenomes</taxon>
    </lineage>
</organism>
<evidence type="ECO:0000313" key="1">
    <source>
        <dbReference type="EMBL" id="MPM89978.1"/>
    </source>
</evidence>
<accession>A0A645DLM5</accession>
<sequence length="38" mass="3882">MLIHHEGNHQLGADAVGTGNQDGLLVALGQLDQTAEAS</sequence>
<gene>
    <name evidence="1" type="ORF">SDC9_137094</name>
</gene>
<protein>
    <submittedName>
        <fullName evidence="1">Uncharacterized protein</fullName>
    </submittedName>
</protein>
<dbReference type="AlphaFoldDB" id="A0A645DLM5"/>
<dbReference type="EMBL" id="VSSQ01037324">
    <property type="protein sequence ID" value="MPM89978.1"/>
    <property type="molecule type" value="Genomic_DNA"/>
</dbReference>
<comment type="caution">
    <text evidence="1">The sequence shown here is derived from an EMBL/GenBank/DDBJ whole genome shotgun (WGS) entry which is preliminary data.</text>
</comment>
<reference evidence="1" key="1">
    <citation type="submission" date="2019-08" db="EMBL/GenBank/DDBJ databases">
        <authorList>
            <person name="Kucharzyk K."/>
            <person name="Murdoch R.W."/>
            <person name="Higgins S."/>
            <person name="Loffler F."/>
        </authorList>
    </citation>
    <scope>NUCLEOTIDE SEQUENCE</scope>
</reference>